<feature type="domain" description="RNase H type-1" evidence="2">
    <location>
        <begin position="15"/>
        <end position="99"/>
    </location>
</feature>
<organism evidence="3 4">
    <name type="scientific">Dipteronia dyeriana</name>
    <dbReference type="NCBI Taxonomy" id="168575"/>
    <lineage>
        <taxon>Eukaryota</taxon>
        <taxon>Viridiplantae</taxon>
        <taxon>Streptophyta</taxon>
        <taxon>Embryophyta</taxon>
        <taxon>Tracheophyta</taxon>
        <taxon>Spermatophyta</taxon>
        <taxon>Magnoliopsida</taxon>
        <taxon>eudicotyledons</taxon>
        <taxon>Gunneridae</taxon>
        <taxon>Pentapetalae</taxon>
        <taxon>rosids</taxon>
        <taxon>malvids</taxon>
        <taxon>Sapindales</taxon>
        <taxon>Sapindaceae</taxon>
        <taxon>Hippocastanoideae</taxon>
        <taxon>Acereae</taxon>
        <taxon>Dipteronia</taxon>
    </lineage>
</organism>
<gene>
    <name evidence="3" type="ORF">Ddye_028861</name>
</gene>
<proteinExistence type="predicted"/>
<dbReference type="EMBL" id="JANJYI010000009">
    <property type="protein sequence ID" value="KAK2634069.1"/>
    <property type="molecule type" value="Genomic_DNA"/>
</dbReference>
<accession>A0AAD9TEH7</accession>
<protein>
    <recommendedName>
        <fullName evidence="2">RNase H type-1 domain-containing protein</fullName>
    </recommendedName>
</protein>
<dbReference type="InterPro" id="IPR036397">
    <property type="entry name" value="RNaseH_sf"/>
</dbReference>
<dbReference type="Proteomes" id="UP001280121">
    <property type="component" value="Unassembled WGS sequence"/>
</dbReference>
<evidence type="ECO:0000256" key="1">
    <source>
        <dbReference type="SAM" id="MobiDB-lite"/>
    </source>
</evidence>
<sequence>MVRQEGVLVRQDSDTVEILAFRKACELYDSVQRLTEENIQIVSDSMAAVFWANSQEDFESYPHLHTILDIRGFLLKRSGFSVVYNPRSTNDMADSLAKRSSSGGEDKLDFRVL</sequence>
<dbReference type="GO" id="GO:0003676">
    <property type="term" value="F:nucleic acid binding"/>
    <property type="evidence" value="ECO:0007669"/>
    <property type="project" value="InterPro"/>
</dbReference>
<name>A0AAD9TEH7_9ROSI</name>
<feature type="compositionally biased region" description="Basic and acidic residues" evidence="1">
    <location>
        <begin position="104"/>
        <end position="113"/>
    </location>
</feature>
<feature type="region of interest" description="Disordered" evidence="1">
    <location>
        <begin position="86"/>
        <end position="113"/>
    </location>
</feature>
<evidence type="ECO:0000313" key="4">
    <source>
        <dbReference type="Proteomes" id="UP001280121"/>
    </source>
</evidence>
<dbReference type="Gene3D" id="3.30.420.10">
    <property type="entry name" value="Ribonuclease H-like superfamily/Ribonuclease H"/>
    <property type="match status" value="1"/>
</dbReference>
<comment type="caution">
    <text evidence="3">The sequence shown here is derived from an EMBL/GenBank/DDBJ whole genome shotgun (WGS) entry which is preliminary data.</text>
</comment>
<dbReference type="SUPFAM" id="SSF53098">
    <property type="entry name" value="Ribonuclease H-like"/>
    <property type="match status" value="1"/>
</dbReference>
<reference evidence="3" key="1">
    <citation type="journal article" date="2023" name="Plant J.">
        <title>Genome sequences and population genomics provide insights into the demographic history, inbreeding, and mutation load of two 'living fossil' tree species of Dipteronia.</title>
        <authorList>
            <person name="Feng Y."/>
            <person name="Comes H.P."/>
            <person name="Chen J."/>
            <person name="Zhu S."/>
            <person name="Lu R."/>
            <person name="Zhang X."/>
            <person name="Li P."/>
            <person name="Qiu J."/>
            <person name="Olsen K.M."/>
            <person name="Qiu Y."/>
        </authorList>
    </citation>
    <scope>NUCLEOTIDE SEQUENCE</scope>
    <source>
        <strain evidence="3">KIB01</strain>
    </source>
</reference>
<evidence type="ECO:0000313" key="3">
    <source>
        <dbReference type="EMBL" id="KAK2634069.1"/>
    </source>
</evidence>
<keyword evidence="4" id="KW-1185">Reference proteome</keyword>
<feature type="compositionally biased region" description="Polar residues" evidence="1">
    <location>
        <begin position="86"/>
        <end position="103"/>
    </location>
</feature>
<evidence type="ECO:0000259" key="2">
    <source>
        <dbReference type="Pfam" id="PF13456"/>
    </source>
</evidence>
<dbReference type="Pfam" id="PF13456">
    <property type="entry name" value="RVT_3"/>
    <property type="match status" value="1"/>
</dbReference>
<dbReference type="InterPro" id="IPR012337">
    <property type="entry name" value="RNaseH-like_sf"/>
</dbReference>
<dbReference type="GO" id="GO:0004523">
    <property type="term" value="F:RNA-DNA hybrid ribonuclease activity"/>
    <property type="evidence" value="ECO:0007669"/>
    <property type="project" value="InterPro"/>
</dbReference>
<dbReference type="InterPro" id="IPR002156">
    <property type="entry name" value="RNaseH_domain"/>
</dbReference>
<dbReference type="AlphaFoldDB" id="A0AAD9TEH7"/>